<evidence type="ECO:0000256" key="4">
    <source>
        <dbReference type="ARBA" id="ARBA00023069"/>
    </source>
</evidence>
<dbReference type="Proteomes" id="UP000483820">
    <property type="component" value="Chromosome V"/>
</dbReference>
<dbReference type="SUPFAM" id="SSF50978">
    <property type="entry name" value="WD40 repeat-like"/>
    <property type="match status" value="1"/>
</dbReference>
<keyword evidence="5" id="KW-0966">Cell projection</keyword>
<dbReference type="InterPro" id="IPR056155">
    <property type="entry name" value="Beta-prop_IFT140_2nd"/>
</dbReference>
<dbReference type="KEGG" id="crq:GCK72_018200"/>
<evidence type="ECO:0000313" key="11">
    <source>
        <dbReference type="EMBL" id="KAF1751646.1"/>
    </source>
</evidence>
<dbReference type="Gene3D" id="2.130.10.10">
    <property type="entry name" value="YVTN repeat-like/Quinoprotein amine dehydrogenase"/>
    <property type="match status" value="1"/>
</dbReference>
<dbReference type="SUPFAM" id="SSF101908">
    <property type="entry name" value="Putative isomerase YbhE"/>
    <property type="match status" value="1"/>
</dbReference>
<dbReference type="Gene3D" id="1.25.40.470">
    <property type="match status" value="2"/>
</dbReference>
<dbReference type="InterPro" id="IPR036322">
    <property type="entry name" value="WD40_repeat_dom_sf"/>
</dbReference>
<dbReference type="InterPro" id="IPR056168">
    <property type="entry name" value="TPR_IF140/IFT172/WDR19"/>
</dbReference>
<dbReference type="CTD" id="9812155"/>
<evidence type="ECO:0000313" key="12">
    <source>
        <dbReference type="Proteomes" id="UP000483820"/>
    </source>
</evidence>
<dbReference type="EMBL" id="WUAV01000005">
    <property type="protein sequence ID" value="KAF1751646.1"/>
    <property type="molecule type" value="Genomic_DNA"/>
</dbReference>
<reference evidence="11 12" key="1">
    <citation type="submission" date="2019-12" db="EMBL/GenBank/DDBJ databases">
        <title>Chromosome-level assembly of the Caenorhabditis remanei genome.</title>
        <authorList>
            <person name="Teterina A.A."/>
            <person name="Willis J.H."/>
            <person name="Phillips P.C."/>
        </authorList>
    </citation>
    <scope>NUCLEOTIDE SEQUENCE [LARGE SCALE GENOMIC DNA]</scope>
    <source>
        <strain evidence="11 12">PX506</strain>
        <tissue evidence="11">Whole organism</tissue>
    </source>
</reference>
<evidence type="ECO:0000259" key="10">
    <source>
        <dbReference type="Pfam" id="PF24762"/>
    </source>
</evidence>
<feature type="region of interest" description="Disordered" evidence="6">
    <location>
        <begin position="157"/>
        <end position="182"/>
    </location>
</feature>
<keyword evidence="2" id="KW-0853">WD repeat</keyword>
<dbReference type="Pfam" id="PF24762">
    <property type="entry name" value="TPR_IF140-IFT172"/>
    <property type="match status" value="1"/>
</dbReference>
<evidence type="ECO:0000259" key="9">
    <source>
        <dbReference type="Pfam" id="PF24760"/>
    </source>
</evidence>
<dbReference type="Pfam" id="PF23383">
    <property type="entry name" value="Beta-prop_IFT140_1st"/>
    <property type="match status" value="1"/>
</dbReference>
<dbReference type="Pfam" id="PF24760">
    <property type="entry name" value="TPR_IF140_C"/>
    <property type="match status" value="1"/>
</dbReference>
<dbReference type="InterPro" id="IPR056154">
    <property type="entry name" value="Beta-prop_IFT140_1st"/>
</dbReference>
<dbReference type="FunFam" id="1.25.40.470:FF:000042">
    <property type="entry name" value="CRE-CHE-11 protein"/>
    <property type="match status" value="1"/>
</dbReference>
<accession>A0A6A5G9Y6</accession>
<name>A0A6A5G9Y6_CAERE</name>
<feature type="domain" description="IFT140 first beta-propeller" evidence="7">
    <location>
        <begin position="5"/>
        <end position="382"/>
    </location>
</feature>
<feature type="domain" description="IF140 C-terminal TPR" evidence="9">
    <location>
        <begin position="1256"/>
        <end position="1379"/>
    </location>
</feature>
<dbReference type="RefSeq" id="XP_003114287.2">
    <property type="nucleotide sequence ID" value="XM_003114239.2"/>
</dbReference>
<protein>
    <submittedName>
        <fullName evidence="11">Uncharacterized protein</fullName>
    </submittedName>
</protein>
<comment type="subcellular location">
    <subcellularLocation>
        <location evidence="1">Cell projection</location>
        <location evidence="1">Cilium</location>
    </subcellularLocation>
</comment>
<organism evidence="11 12">
    <name type="scientific">Caenorhabditis remanei</name>
    <name type="common">Caenorhabditis vulgaris</name>
    <dbReference type="NCBI Taxonomy" id="31234"/>
    <lineage>
        <taxon>Eukaryota</taxon>
        <taxon>Metazoa</taxon>
        <taxon>Ecdysozoa</taxon>
        <taxon>Nematoda</taxon>
        <taxon>Chromadorea</taxon>
        <taxon>Rhabditida</taxon>
        <taxon>Rhabditina</taxon>
        <taxon>Rhabditomorpha</taxon>
        <taxon>Rhabditoidea</taxon>
        <taxon>Rhabditidae</taxon>
        <taxon>Peloderinae</taxon>
        <taxon>Caenorhabditis</taxon>
    </lineage>
</organism>
<evidence type="ECO:0000259" key="8">
    <source>
        <dbReference type="Pfam" id="PF23385"/>
    </source>
</evidence>
<proteinExistence type="predicted"/>
<dbReference type="GO" id="GO:0005930">
    <property type="term" value="C:axoneme"/>
    <property type="evidence" value="ECO:0007669"/>
    <property type="project" value="TreeGrafter"/>
</dbReference>
<dbReference type="FunFam" id="1.25.40.470:FF:000028">
    <property type="entry name" value="Intraflagellar transport protein 140-like protein"/>
    <property type="match status" value="1"/>
</dbReference>
<sequence length="1437" mass="162050">MSVKPLLIEWAPHCGWICVVTPSETPGETNVAFTDYTGTIKEPGPTKPGVVTCVRWHPKKQFVAVGWKDGGVFFVPKGKNVSHTVIESYPFPNHGVDWSHDGTILMTLHNPSSVHLYSYLCIGEDISTSNLMQIELNDQITLWCKRLSYEKHRSSRVSEEDSGVDESPFGSKESLSDRRDEKSLVPTGTEFLFASKSGTIYGVDNDKQKTIHKLDSEILFLGYCDVISMIIAFTKDCFIFHLAKGPTEGRCAEKVKVKLGGKADKYYLELNDGLLVMCYEEKEIRVWDLVREENGTIALETSKGFQPDETINVVTVNGKRGVITAVTSLNNVAEWKRKRVDTNIETAWKLSPHTPIESPITLIRWSPILSASAAITEAGILLLGDNSFTVKMRGKMAACQTSSNSFTLLHATSGVSQELKLSIPSAKGICLGEKQLVVWNDDTVVTYDVQTSLATIQCTSFACVTTSVAIVNQNLYCIEKDKIYARTLQGTLRQEISLPEIEGDPDILEINRCWMAVATTNGFIRIYNLSSKDAHQEHNSKYIVENVPNFYKFNTIKINHTGTKVAVTYLEDVSTVAERLLVYDAELDSVSYFSFDRGMTDTQEYETQAELAHTSSGRPVTAAARKMAREQSRFQMMNHRAGALEWDENDARYLVVECIHVEPESTDQRVLTCFVTSEHGIQLQGMQQKSIHCGKLVSVSVPNFYFVRKAGWDEDDHRDERTIGKTLVAKCLREFLGNENCDESTRKAMMDFSFYLTIGSMDAAFKAIQFIKSDSVWDHMASMSIKTRRLDVAMVCLGHMKNVRGARAVRRSMQNGENDSMKCAALAIELSMLEEALIIYAQNERYDLMNKLYQSQNMWSAAFEIAETKDRIHLRNTHYNYAKFLEGKRDQASMEAAIENYEKAGVHTFEVFRMLKDYPKQIEQYVRRKREESLYSWWGAYLESVGELEGALSFYASAKDYYCIVRVKCIQGKTDEAARLAEESNDKAACYLIGRMFENDGDVVKAVKFFTKARALSSAIRLAKEHDMKDRLANLCLMAGGSELVSAARYYEDLPGYAHKAVMLYHKAGMIGRALDLAFRTEQFSALDLITKDLDAGTDPKILKRAAEFFENNQNYEKAVNFLCLAKEFGGAVQLCKSRNVRVTDKFAELMTPTKDDMPNAQERKRVLETVAELCLQQGAYSASAKKFTQAGDKLSAMRALLKSGDVQKIRFFANTARSKEIYILAANFLQTTEWQDNPQTIKDIETFYTKSQSYEHLGNFYKSVAIIEAENLRTLEKAMSALQMAAVCVQEAEQKNMASAGIDALTEDIKKYVIQLKKLMSILEVMKNDTADGMRQLTTLAEESVEDDIVPCTRLFALIIVDHAAKKNWKPAYRAITALLKKCPNVDLEIFIDSSTLDKVCDEMRMERVTKKKKEEVESDGEEVDFSHSLRRQNIS</sequence>
<evidence type="ECO:0000256" key="1">
    <source>
        <dbReference type="ARBA" id="ARBA00004138"/>
    </source>
</evidence>
<feature type="domain" description="IF140/IFT172/WDR19 TPR" evidence="10">
    <location>
        <begin position="759"/>
        <end position="1248"/>
    </location>
</feature>
<dbReference type="InterPro" id="IPR015943">
    <property type="entry name" value="WD40/YVTN_repeat-like_dom_sf"/>
</dbReference>
<evidence type="ECO:0000259" key="7">
    <source>
        <dbReference type="Pfam" id="PF23383"/>
    </source>
</evidence>
<dbReference type="InterPro" id="IPR056156">
    <property type="entry name" value="TPR_IF140_C"/>
</dbReference>
<comment type="caution">
    <text evidence="11">The sequence shown here is derived from an EMBL/GenBank/DDBJ whole genome shotgun (WGS) entry which is preliminary data.</text>
</comment>
<keyword evidence="3" id="KW-0677">Repeat</keyword>
<feature type="region of interest" description="Disordered" evidence="6">
    <location>
        <begin position="1411"/>
        <end position="1437"/>
    </location>
</feature>
<dbReference type="PANTHER" id="PTHR15722">
    <property type="entry name" value="IFT140/172-RELATED"/>
    <property type="match status" value="1"/>
</dbReference>
<dbReference type="GO" id="GO:0030991">
    <property type="term" value="C:intraciliary transport particle A"/>
    <property type="evidence" value="ECO:0007669"/>
    <property type="project" value="TreeGrafter"/>
</dbReference>
<evidence type="ECO:0000256" key="2">
    <source>
        <dbReference type="ARBA" id="ARBA00022574"/>
    </source>
</evidence>
<evidence type="ECO:0000256" key="5">
    <source>
        <dbReference type="ARBA" id="ARBA00023273"/>
    </source>
</evidence>
<evidence type="ECO:0000256" key="3">
    <source>
        <dbReference type="ARBA" id="ARBA00022737"/>
    </source>
</evidence>
<dbReference type="SUPFAM" id="SSF81901">
    <property type="entry name" value="HCP-like"/>
    <property type="match status" value="1"/>
</dbReference>
<evidence type="ECO:0000256" key="6">
    <source>
        <dbReference type="SAM" id="MobiDB-lite"/>
    </source>
</evidence>
<dbReference type="Pfam" id="PF23385">
    <property type="entry name" value="Beta-prop_IFT140_2nd"/>
    <property type="match status" value="1"/>
</dbReference>
<keyword evidence="4" id="KW-0969">Cilium</keyword>
<feature type="domain" description="IFT140 second beta-propeller" evidence="8">
    <location>
        <begin position="395"/>
        <end position="709"/>
    </location>
</feature>
<dbReference type="GO" id="GO:0036064">
    <property type="term" value="C:ciliary basal body"/>
    <property type="evidence" value="ECO:0007669"/>
    <property type="project" value="TreeGrafter"/>
</dbReference>
<dbReference type="GO" id="GO:0035721">
    <property type="term" value="P:intraciliary retrograde transport"/>
    <property type="evidence" value="ECO:0007669"/>
    <property type="project" value="TreeGrafter"/>
</dbReference>
<gene>
    <name evidence="11" type="ORF">GCK72_018200</name>
</gene>
<dbReference type="GeneID" id="9812155"/>
<dbReference type="PANTHER" id="PTHR15722:SF7">
    <property type="entry name" value="INTRAFLAGELLAR TRANSPORT PROTEIN 140 HOMOLOG"/>
    <property type="match status" value="1"/>
</dbReference>